<dbReference type="InterPro" id="IPR017438">
    <property type="entry name" value="ATP-NAD_kinase_N"/>
</dbReference>
<dbReference type="InterPro" id="IPR002504">
    <property type="entry name" value="NADK"/>
</dbReference>
<dbReference type="GO" id="GO:0006741">
    <property type="term" value="P:NADP+ biosynthetic process"/>
    <property type="evidence" value="ECO:0007669"/>
    <property type="project" value="InterPro"/>
</dbReference>
<evidence type="ECO:0000313" key="1">
    <source>
        <dbReference type="EMBL" id="GGM73918.1"/>
    </source>
</evidence>
<dbReference type="SUPFAM" id="SSF111331">
    <property type="entry name" value="NAD kinase/diacylglycerol kinase-like"/>
    <property type="match status" value="1"/>
</dbReference>
<name>A0AA37F9J6_9ARCH</name>
<dbReference type="EMBL" id="BMNY01000001">
    <property type="protein sequence ID" value="GGM73918.1"/>
    <property type="molecule type" value="Genomic_DNA"/>
</dbReference>
<keyword evidence="1" id="KW-0808">Transferase</keyword>
<keyword evidence="1" id="KW-0418">Kinase</keyword>
<dbReference type="Gene3D" id="3.40.50.10330">
    <property type="entry name" value="Probable inorganic polyphosphate/atp-NAD kinase, domain 1"/>
    <property type="match status" value="1"/>
</dbReference>
<dbReference type="Pfam" id="PF01513">
    <property type="entry name" value="NAD_kinase"/>
    <property type="match status" value="1"/>
</dbReference>
<protein>
    <submittedName>
        <fullName evidence="1">ATP-NAD kinase</fullName>
    </submittedName>
</protein>
<gene>
    <name evidence="1" type="ORF">GCM10007108_09860</name>
</gene>
<reference evidence="1" key="1">
    <citation type="journal article" date="2014" name="Int. J. Syst. Evol. Microbiol.">
        <title>Complete genome sequence of Corynebacterium casei LMG S-19264T (=DSM 44701T), isolated from a smear-ripened cheese.</title>
        <authorList>
            <consortium name="US DOE Joint Genome Institute (JGI-PGF)"/>
            <person name="Walter F."/>
            <person name="Albersmeier A."/>
            <person name="Kalinowski J."/>
            <person name="Ruckert C."/>
        </authorList>
    </citation>
    <scope>NUCLEOTIDE SEQUENCE</scope>
    <source>
        <strain evidence="1">JCM 13583</strain>
    </source>
</reference>
<dbReference type="InterPro" id="IPR039065">
    <property type="entry name" value="AcoX-like"/>
</dbReference>
<dbReference type="PANTHER" id="PTHR40697:SF2">
    <property type="entry name" value="ATP-NAD KINASE-RELATED"/>
    <property type="match status" value="1"/>
</dbReference>
<proteinExistence type="predicted"/>
<dbReference type="Proteomes" id="UP000632195">
    <property type="component" value="Unassembled WGS sequence"/>
</dbReference>
<dbReference type="PANTHER" id="PTHR40697">
    <property type="entry name" value="ACETOIN CATABOLISM PROTEIN X"/>
    <property type="match status" value="1"/>
</dbReference>
<organism evidence="1 2">
    <name type="scientific">Thermogymnomonas acidicola</name>
    <dbReference type="NCBI Taxonomy" id="399579"/>
    <lineage>
        <taxon>Archaea</taxon>
        <taxon>Methanobacteriati</taxon>
        <taxon>Thermoplasmatota</taxon>
        <taxon>Thermoplasmata</taxon>
        <taxon>Thermoplasmatales</taxon>
        <taxon>Thermogymnomonas</taxon>
    </lineage>
</organism>
<dbReference type="InterPro" id="IPR016064">
    <property type="entry name" value="NAD/diacylglycerol_kinase_sf"/>
</dbReference>
<dbReference type="RefSeq" id="WP_188680819.1">
    <property type="nucleotide sequence ID" value="NZ_BMNY01000001.1"/>
</dbReference>
<keyword evidence="2" id="KW-1185">Reference proteome</keyword>
<evidence type="ECO:0000313" key="2">
    <source>
        <dbReference type="Proteomes" id="UP000632195"/>
    </source>
</evidence>
<comment type="caution">
    <text evidence="1">The sequence shown here is derived from an EMBL/GenBank/DDBJ whole genome shotgun (WGS) entry which is preliminary data.</text>
</comment>
<dbReference type="AlphaFoldDB" id="A0AA37F9J6"/>
<dbReference type="GO" id="GO:0003951">
    <property type="term" value="F:NAD+ kinase activity"/>
    <property type="evidence" value="ECO:0007669"/>
    <property type="project" value="InterPro"/>
</dbReference>
<dbReference type="InterPro" id="IPR011386">
    <property type="entry name" value="Put_ATP-NAD_kin"/>
</dbReference>
<reference evidence="1" key="2">
    <citation type="submission" date="2022-09" db="EMBL/GenBank/DDBJ databases">
        <authorList>
            <person name="Sun Q."/>
            <person name="Ohkuma M."/>
        </authorList>
    </citation>
    <scope>NUCLEOTIDE SEQUENCE</scope>
    <source>
        <strain evidence="1">JCM 13583</strain>
    </source>
</reference>
<accession>A0AA37F9J6</accession>
<sequence length="355" mass="38288">MRVGFLVNPVAGSGLYRSLRGSDTMREQVGNYAHTRALTFLRSLRSRPHLLTCSGPMGEQEIVECGLSDYEVIHSPGSPTSARDTEEFCRKALEEDADIIVFVGGDGTARDVTGVVDRNIPVLGVPAGMKMYSGVFASSPEAAAAVLDSFGSSSQISLEEADVVDADEISMSRGSLRLVNYGKALVPGSGGVVACPKFDMGSPDSSDIVEYIIDNMRDGVAYVVGTGRTCKSLVRALGEETNEFGVDIVLGGRVVVRDATEERIFNEVSRRESVAILSPIGGQGFILGRGNRQISRRVMEKVTWPNVLVISTLQKLLSTPQLRIDSEYAGLPGFNGFTKVLYGYGLFRMLRVTEI</sequence>
<dbReference type="PIRSF" id="PIRSF016907">
    <property type="entry name" value="Kin_ATP-NAD"/>
    <property type="match status" value="1"/>
</dbReference>
<dbReference type="Pfam" id="PF20143">
    <property type="entry name" value="NAD_kinase_C"/>
    <property type="match status" value="1"/>
</dbReference>